<name>A0A061BNR8_RHOTO</name>
<reference evidence="6" key="1">
    <citation type="journal article" date="2014" name="Genome Announc.">
        <title>Draft genome sequence of Rhodosporidium toruloides CECT1137, an oleaginous yeast of biotechnological interest.</title>
        <authorList>
            <person name="Morin N."/>
            <person name="Calcas X."/>
            <person name="Devillers H."/>
            <person name="Durrens P."/>
            <person name="Sherman D.J."/>
            <person name="Nicaud J.-M."/>
            <person name="Neuveglise C."/>
        </authorList>
    </citation>
    <scope>NUCLEOTIDE SEQUENCE</scope>
    <source>
        <strain evidence="6">CECT1137</strain>
    </source>
</reference>
<evidence type="ECO:0000256" key="2">
    <source>
        <dbReference type="ARBA" id="ARBA00022630"/>
    </source>
</evidence>
<dbReference type="Gene3D" id="3.20.20.70">
    <property type="entry name" value="Aldolase class I"/>
    <property type="match status" value="1"/>
</dbReference>
<feature type="domain" description="NADH:flavin oxidoreductase/NADH oxidase N-terminal" evidence="5">
    <location>
        <begin position="5"/>
        <end position="349"/>
    </location>
</feature>
<evidence type="ECO:0000256" key="1">
    <source>
        <dbReference type="ARBA" id="ARBA00005979"/>
    </source>
</evidence>
<dbReference type="GO" id="GO:0016491">
    <property type="term" value="F:oxidoreductase activity"/>
    <property type="evidence" value="ECO:0007669"/>
    <property type="project" value="UniProtKB-KW"/>
</dbReference>
<dbReference type="InterPro" id="IPR013785">
    <property type="entry name" value="Aldolase_TIM"/>
</dbReference>
<evidence type="ECO:0000256" key="4">
    <source>
        <dbReference type="ARBA" id="ARBA00023002"/>
    </source>
</evidence>
<protein>
    <submittedName>
        <fullName evidence="6">RHTO0S29e00276g1_1</fullName>
    </submittedName>
</protein>
<organism evidence="6">
    <name type="scientific">Rhodotorula toruloides</name>
    <name type="common">Yeast</name>
    <name type="synonym">Rhodosporidium toruloides</name>
    <dbReference type="NCBI Taxonomy" id="5286"/>
    <lineage>
        <taxon>Eukaryota</taxon>
        <taxon>Fungi</taxon>
        <taxon>Dikarya</taxon>
        <taxon>Basidiomycota</taxon>
        <taxon>Pucciniomycotina</taxon>
        <taxon>Microbotryomycetes</taxon>
        <taxon>Sporidiobolales</taxon>
        <taxon>Sporidiobolaceae</taxon>
        <taxon>Rhodotorula</taxon>
    </lineage>
</organism>
<accession>A0A061BNR8</accession>
<dbReference type="Pfam" id="PF00724">
    <property type="entry name" value="Oxidored_FMN"/>
    <property type="match status" value="1"/>
</dbReference>
<dbReference type="InterPro" id="IPR001155">
    <property type="entry name" value="OxRdtase_FMN_N"/>
</dbReference>
<evidence type="ECO:0000256" key="3">
    <source>
        <dbReference type="ARBA" id="ARBA00022643"/>
    </source>
</evidence>
<evidence type="ECO:0000259" key="5">
    <source>
        <dbReference type="Pfam" id="PF00724"/>
    </source>
</evidence>
<dbReference type="PANTHER" id="PTHR43656">
    <property type="entry name" value="BINDING OXIDOREDUCTASE, PUTATIVE (AFU_ORTHOLOGUE AFUA_2G08260)-RELATED"/>
    <property type="match status" value="1"/>
</dbReference>
<gene>
    <name evidence="6" type="ORF">RHTO0S_29e00276g</name>
</gene>
<dbReference type="GO" id="GO:0010181">
    <property type="term" value="F:FMN binding"/>
    <property type="evidence" value="ECO:0007669"/>
    <property type="project" value="InterPro"/>
</dbReference>
<dbReference type="AlphaFoldDB" id="A0A061BNR8"/>
<dbReference type="InterPro" id="IPR051799">
    <property type="entry name" value="NADH_flavin_oxidoreductase"/>
</dbReference>
<dbReference type="OrthoDB" id="1663137at2759"/>
<dbReference type="SUPFAM" id="SSF51395">
    <property type="entry name" value="FMN-linked oxidoreductases"/>
    <property type="match status" value="1"/>
</dbReference>
<evidence type="ECO:0000313" key="6">
    <source>
        <dbReference type="EMBL" id="CDR49630.1"/>
    </source>
</evidence>
<keyword evidence="4" id="KW-0560">Oxidoreductase</keyword>
<keyword evidence="3" id="KW-0288">FMN</keyword>
<keyword evidence="2" id="KW-0285">Flavoprotein</keyword>
<sequence>MSLAFEPLKLPNGVVLKNRICKAAMEENLADINHFLAPSHELIELYRAWGKGGSALVLTGHVMIDPRALGSPGALCLCDDLVDADPVYLDRFRQMIDACKEGGAEIWLQINHPGRQTPKALGQVAKGPSAVAVDIGRLSRVMFDTPVEMTEEDIQDVIRRFARTAALAEELGAGGIEVHAAHGYLLSAFASPIANKRTDRWGGSLENRTRLLFEVVKAIKREVKSSKFGVGVKINSADFQRGGFEEQDALQVIETLNTLGVDFIEVSGGSYESPAMRGINLSSRSAQRQAYFLDFAEKAAALSRVPIMCTGGIVRRETLDQVVASGKTIAGIATAIGIMPDLPNRLERGEDPAPRLKYTTSWILSGSVLASATTRQVNYSMERIGRGKEPCPGVWPAWALLMDQVAGLGQASKYKKVVVKYLDERDGRAVKSGKKEE</sequence>
<dbReference type="EMBL" id="LK052964">
    <property type="protein sequence ID" value="CDR49630.1"/>
    <property type="molecule type" value="Genomic_DNA"/>
</dbReference>
<proteinExistence type="inferred from homology"/>
<comment type="similarity">
    <text evidence="1">Belongs to the NADH:flavin oxidoreductase/NADH oxidase family.</text>
</comment>
<dbReference type="CDD" id="cd04733">
    <property type="entry name" value="OYE_like_2_FMN"/>
    <property type="match status" value="1"/>
</dbReference>
<dbReference type="PANTHER" id="PTHR43656:SF2">
    <property type="entry name" value="BINDING OXIDOREDUCTASE, PUTATIVE (AFU_ORTHOLOGUE AFUA_2G08260)-RELATED"/>
    <property type="match status" value="1"/>
</dbReference>